<dbReference type="Gene3D" id="2.60.40.1120">
    <property type="entry name" value="Carboxypeptidase-like, regulatory domain"/>
    <property type="match status" value="1"/>
</dbReference>
<comment type="caution">
    <text evidence="3">The sequence shown here is derived from an EMBL/GenBank/DDBJ whole genome shotgun (WGS) entry which is preliminary data.</text>
</comment>
<feature type="region of interest" description="Disordered" evidence="1">
    <location>
        <begin position="452"/>
        <end position="472"/>
    </location>
</feature>
<feature type="transmembrane region" description="Helical" evidence="2">
    <location>
        <begin position="184"/>
        <end position="203"/>
    </location>
</feature>
<organism evidence="3 4">
    <name type="scientific">Streptomyces chiangmaiensis</name>
    <dbReference type="NCBI Taxonomy" id="766497"/>
    <lineage>
        <taxon>Bacteria</taxon>
        <taxon>Bacillati</taxon>
        <taxon>Actinomycetota</taxon>
        <taxon>Actinomycetes</taxon>
        <taxon>Kitasatosporales</taxon>
        <taxon>Streptomycetaceae</taxon>
        <taxon>Streptomyces</taxon>
    </lineage>
</organism>
<keyword evidence="4" id="KW-1185">Reference proteome</keyword>
<sequence length="472" mass="51147">MTHRHRVERPHGISLARTLAETVMFPTVLFLGLLFCLAPALHAPQPHHAKIVVAPRTMAQKIDAALQKQHPDGFDVTAVADAEDARQAVLDRDAVAGYVVDGRQSVLYVAQANGKSLELALTKGFTALSAHNHQKLKVTEVASAVTKDQNGTVLVYFGVAWSIPGYILATTLMRAVTFNRRKKLLTIVGVAAVFSVAGFYTGVWLDYLPNEPSALAISFSLTTAVALFSAGVAPFTKQFFPLVGMGLFIVLSIPTSGVSPVPLLPTFFQYLHYVMPLGNAVDALKGIFYFDNAGVLKPVLVLSAWITAGLALQGLAALRHHRAAARRNAEEEQEVEVIEEPPVEDPSVEAPTPTALPVHHHHHFGEPLPMLEGVVHDSEQQPVRQAAVTVMDTSGRQLVRTRTNAQGEYAVTGLPEGYISVVVSRPGHSPVVYQKLLQEGVAVRADFTMHDHPKGWSPRTPSNEVHTTTIGR</sequence>
<evidence type="ECO:0000313" key="3">
    <source>
        <dbReference type="EMBL" id="MED7822892.1"/>
    </source>
</evidence>
<feature type="region of interest" description="Disordered" evidence="1">
    <location>
        <begin position="329"/>
        <end position="349"/>
    </location>
</feature>
<dbReference type="Pfam" id="PF13620">
    <property type="entry name" value="CarboxypepD_reg"/>
    <property type="match status" value="1"/>
</dbReference>
<dbReference type="SUPFAM" id="SSF49464">
    <property type="entry name" value="Carboxypeptidase regulatory domain-like"/>
    <property type="match status" value="1"/>
</dbReference>
<gene>
    <name evidence="3" type="ORF">VXC91_13090</name>
</gene>
<keyword evidence="2" id="KW-0812">Transmembrane</keyword>
<evidence type="ECO:0000256" key="1">
    <source>
        <dbReference type="SAM" id="MobiDB-lite"/>
    </source>
</evidence>
<keyword evidence="2" id="KW-0472">Membrane</keyword>
<feature type="transmembrane region" description="Helical" evidence="2">
    <location>
        <begin position="247"/>
        <end position="268"/>
    </location>
</feature>
<protein>
    <submittedName>
        <fullName evidence="3">Carboxypeptidase regulatory-like domain-containing protein</fullName>
    </submittedName>
</protein>
<feature type="compositionally biased region" description="Polar residues" evidence="1">
    <location>
        <begin position="459"/>
        <end position="472"/>
    </location>
</feature>
<evidence type="ECO:0000313" key="4">
    <source>
        <dbReference type="Proteomes" id="UP001333996"/>
    </source>
</evidence>
<reference evidence="3" key="1">
    <citation type="submission" date="2024-01" db="EMBL/GenBank/DDBJ databases">
        <title>First draft genome sequence data of TA4-1, the type strain of Gram-positive actinobacterium Streptomyces chiangmaiensis.</title>
        <authorList>
            <person name="Yasawong M."/>
            <person name="Nantapong N."/>
        </authorList>
    </citation>
    <scope>NUCLEOTIDE SEQUENCE</scope>
    <source>
        <strain evidence="3">TA4-1</strain>
    </source>
</reference>
<proteinExistence type="predicted"/>
<dbReference type="EMBL" id="JAYWVC010000032">
    <property type="protein sequence ID" value="MED7822892.1"/>
    <property type="molecule type" value="Genomic_DNA"/>
</dbReference>
<dbReference type="InterPro" id="IPR008969">
    <property type="entry name" value="CarboxyPept-like_regulatory"/>
</dbReference>
<feature type="compositionally biased region" description="Acidic residues" evidence="1">
    <location>
        <begin position="331"/>
        <end position="347"/>
    </location>
</feature>
<feature type="transmembrane region" description="Helical" evidence="2">
    <location>
        <begin position="215"/>
        <end position="235"/>
    </location>
</feature>
<name>A0ABU7FH01_9ACTN</name>
<dbReference type="RefSeq" id="WP_329507324.1">
    <property type="nucleotide sequence ID" value="NZ_BAAAYZ010000046.1"/>
</dbReference>
<keyword evidence="2" id="KW-1133">Transmembrane helix</keyword>
<feature type="transmembrane region" description="Helical" evidence="2">
    <location>
        <begin position="299"/>
        <end position="318"/>
    </location>
</feature>
<accession>A0ABU7FH01</accession>
<feature type="transmembrane region" description="Helical" evidence="2">
    <location>
        <begin position="153"/>
        <end position="172"/>
    </location>
</feature>
<dbReference type="Proteomes" id="UP001333996">
    <property type="component" value="Unassembled WGS sequence"/>
</dbReference>
<evidence type="ECO:0000256" key="2">
    <source>
        <dbReference type="SAM" id="Phobius"/>
    </source>
</evidence>
<feature type="transmembrane region" description="Helical" evidence="2">
    <location>
        <begin position="21"/>
        <end position="41"/>
    </location>
</feature>